<dbReference type="EMBL" id="JAUJYN010000010">
    <property type="protein sequence ID" value="KAK1262034.1"/>
    <property type="molecule type" value="Genomic_DNA"/>
</dbReference>
<accession>A0AAV9ACS2</accession>
<evidence type="ECO:0000256" key="2">
    <source>
        <dbReference type="RuleBase" id="RU000461"/>
    </source>
</evidence>
<dbReference type="InterPro" id="IPR017972">
    <property type="entry name" value="Cyt_P450_CS"/>
</dbReference>
<reference evidence="4" key="2">
    <citation type="submission" date="2023-06" db="EMBL/GenBank/DDBJ databases">
        <authorList>
            <person name="Ma L."/>
            <person name="Liu K.-W."/>
            <person name="Li Z."/>
            <person name="Hsiao Y.-Y."/>
            <person name="Qi Y."/>
            <person name="Fu T."/>
            <person name="Tang G."/>
            <person name="Zhang D."/>
            <person name="Sun W.-H."/>
            <person name="Liu D.-K."/>
            <person name="Li Y."/>
            <person name="Chen G.-Z."/>
            <person name="Liu X.-D."/>
            <person name="Liao X.-Y."/>
            <person name="Jiang Y.-T."/>
            <person name="Yu X."/>
            <person name="Hao Y."/>
            <person name="Huang J."/>
            <person name="Zhao X.-W."/>
            <person name="Ke S."/>
            <person name="Chen Y.-Y."/>
            <person name="Wu W.-L."/>
            <person name="Hsu J.-L."/>
            <person name="Lin Y.-F."/>
            <person name="Huang M.-D."/>
            <person name="Li C.-Y."/>
            <person name="Huang L."/>
            <person name="Wang Z.-W."/>
            <person name="Zhao X."/>
            <person name="Zhong W.-Y."/>
            <person name="Peng D.-H."/>
            <person name="Ahmad S."/>
            <person name="Lan S."/>
            <person name="Zhang J.-S."/>
            <person name="Tsai W.-C."/>
            <person name="Van De Peer Y."/>
            <person name="Liu Z.-J."/>
        </authorList>
    </citation>
    <scope>NUCLEOTIDE SEQUENCE</scope>
    <source>
        <strain evidence="4">SCP</strain>
        <tissue evidence="4">Leaves</tissue>
    </source>
</reference>
<dbReference type="GO" id="GO:0005506">
    <property type="term" value="F:iron ion binding"/>
    <property type="evidence" value="ECO:0007669"/>
    <property type="project" value="InterPro"/>
</dbReference>
<feature type="chain" id="PRO_5043631086" description="Cytochrome P450" evidence="3">
    <location>
        <begin position="27"/>
        <end position="292"/>
    </location>
</feature>
<sequence>MADILILTLTLTLLSLCLLLLFLSNSHKTKSPPGPKPWPILGNLPDLLPHRGCLHRFLSDLSRLHGPLLTLRRGSSPLFVASTPASASAVLRTHDRSLCGRHVPAAFRCPAYIPSTFIWSTTLDERWRSVRSLCKSELFSSMALDAGSAERERLAARMVEGVRGRAGTRVDVREGCGVMVNVWAIGRDPDAWGNAPEEFCPERFIDHHDECGVDFKGSHFKFLPFGSGRRACVGMPLGHRMIQLVVASLVRNFDWGLPDGGMADQLDMDDWFELTLERKRALVLIPSEVGAC</sequence>
<organism evidence="4 5">
    <name type="scientific">Acorus gramineus</name>
    <name type="common">Dwarf sweet flag</name>
    <dbReference type="NCBI Taxonomy" id="55184"/>
    <lineage>
        <taxon>Eukaryota</taxon>
        <taxon>Viridiplantae</taxon>
        <taxon>Streptophyta</taxon>
        <taxon>Embryophyta</taxon>
        <taxon>Tracheophyta</taxon>
        <taxon>Spermatophyta</taxon>
        <taxon>Magnoliopsida</taxon>
        <taxon>Liliopsida</taxon>
        <taxon>Acoraceae</taxon>
        <taxon>Acorus</taxon>
    </lineage>
</organism>
<dbReference type="AlphaFoldDB" id="A0AAV9ACS2"/>
<dbReference type="GO" id="GO:0004497">
    <property type="term" value="F:monooxygenase activity"/>
    <property type="evidence" value="ECO:0007669"/>
    <property type="project" value="UniProtKB-KW"/>
</dbReference>
<keyword evidence="2" id="KW-0408">Iron</keyword>
<dbReference type="Proteomes" id="UP001179952">
    <property type="component" value="Unassembled WGS sequence"/>
</dbReference>
<keyword evidence="2" id="KW-0349">Heme</keyword>
<name>A0AAV9ACS2_ACOGR</name>
<comment type="caution">
    <text evidence="4">The sequence shown here is derived from an EMBL/GenBank/DDBJ whole genome shotgun (WGS) entry which is preliminary data.</text>
</comment>
<comment type="similarity">
    <text evidence="1 2">Belongs to the cytochrome P450 family.</text>
</comment>
<evidence type="ECO:0000256" key="3">
    <source>
        <dbReference type="SAM" id="SignalP"/>
    </source>
</evidence>
<dbReference type="Pfam" id="PF00067">
    <property type="entry name" value="p450"/>
    <property type="match status" value="1"/>
</dbReference>
<evidence type="ECO:0000313" key="4">
    <source>
        <dbReference type="EMBL" id="KAK1262034.1"/>
    </source>
</evidence>
<protein>
    <recommendedName>
        <fullName evidence="6">Cytochrome P450</fullName>
    </recommendedName>
</protein>
<dbReference type="InterPro" id="IPR036396">
    <property type="entry name" value="Cyt_P450_sf"/>
</dbReference>
<keyword evidence="3" id="KW-0732">Signal</keyword>
<dbReference type="SUPFAM" id="SSF48264">
    <property type="entry name" value="Cytochrome P450"/>
    <property type="match status" value="2"/>
</dbReference>
<dbReference type="GO" id="GO:0020037">
    <property type="term" value="F:heme binding"/>
    <property type="evidence" value="ECO:0007669"/>
    <property type="project" value="InterPro"/>
</dbReference>
<evidence type="ECO:0008006" key="6">
    <source>
        <dbReference type="Google" id="ProtNLM"/>
    </source>
</evidence>
<feature type="signal peptide" evidence="3">
    <location>
        <begin position="1"/>
        <end position="26"/>
    </location>
</feature>
<dbReference type="PANTHER" id="PTHR47950:SF44">
    <property type="entry name" value="CYTOCHROME P450, FAMILY 76, SUBFAMILY C, POLYPEPTIDE 5-RELATED"/>
    <property type="match status" value="1"/>
</dbReference>
<dbReference type="Gene3D" id="1.10.630.10">
    <property type="entry name" value="Cytochrome P450"/>
    <property type="match status" value="2"/>
</dbReference>
<keyword evidence="5" id="KW-1185">Reference proteome</keyword>
<reference evidence="4" key="1">
    <citation type="journal article" date="2023" name="Nat. Commun.">
        <title>Diploid and tetraploid genomes of Acorus and the evolution of monocots.</title>
        <authorList>
            <person name="Ma L."/>
            <person name="Liu K.W."/>
            <person name="Li Z."/>
            <person name="Hsiao Y.Y."/>
            <person name="Qi Y."/>
            <person name="Fu T."/>
            <person name="Tang G.D."/>
            <person name="Zhang D."/>
            <person name="Sun W.H."/>
            <person name="Liu D.K."/>
            <person name="Li Y."/>
            <person name="Chen G.Z."/>
            <person name="Liu X.D."/>
            <person name="Liao X.Y."/>
            <person name="Jiang Y.T."/>
            <person name="Yu X."/>
            <person name="Hao Y."/>
            <person name="Huang J."/>
            <person name="Zhao X.W."/>
            <person name="Ke S."/>
            <person name="Chen Y.Y."/>
            <person name="Wu W.L."/>
            <person name="Hsu J.L."/>
            <person name="Lin Y.F."/>
            <person name="Huang M.D."/>
            <person name="Li C.Y."/>
            <person name="Huang L."/>
            <person name="Wang Z.W."/>
            <person name="Zhao X."/>
            <person name="Zhong W.Y."/>
            <person name="Peng D.H."/>
            <person name="Ahmad S."/>
            <person name="Lan S."/>
            <person name="Zhang J.S."/>
            <person name="Tsai W.C."/>
            <person name="Van de Peer Y."/>
            <person name="Liu Z.J."/>
        </authorList>
    </citation>
    <scope>NUCLEOTIDE SEQUENCE</scope>
    <source>
        <strain evidence="4">SCP</strain>
    </source>
</reference>
<proteinExistence type="inferred from homology"/>
<keyword evidence="2" id="KW-0479">Metal-binding</keyword>
<gene>
    <name evidence="4" type="ORF">QJS04_geneDACA000949</name>
</gene>
<evidence type="ECO:0000256" key="1">
    <source>
        <dbReference type="ARBA" id="ARBA00010617"/>
    </source>
</evidence>
<dbReference type="PANTHER" id="PTHR47950">
    <property type="entry name" value="CYTOCHROME P450, FAMILY 76, SUBFAMILY C, POLYPEPTIDE 5-RELATED"/>
    <property type="match status" value="1"/>
</dbReference>
<dbReference type="InterPro" id="IPR001128">
    <property type="entry name" value="Cyt_P450"/>
</dbReference>
<dbReference type="GO" id="GO:0016705">
    <property type="term" value="F:oxidoreductase activity, acting on paired donors, with incorporation or reduction of molecular oxygen"/>
    <property type="evidence" value="ECO:0007669"/>
    <property type="project" value="InterPro"/>
</dbReference>
<evidence type="ECO:0000313" key="5">
    <source>
        <dbReference type="Proteomes" id="UP001179952"/>
    </source>
</evidence>
<keyword evidence="2" id="KW-0503">Monooxygenase</keyword>
<keyword evidence="2" id="KW-0560">Oxidoreductase</keyword>
<dbReference type="PROSITE" id="PS00086">
    <property type="entry name" value="CYTOCHROME_P450"/>
    <property type="match status" value="1"/>
</dbReference>